<organism evidence="2 3">
    <name type="scientific">Prauserella halophila</name>
    <dbReference type="NCBI Taxonomy" id="185641"/>
    <lineage>
        <taxon>Bacteria</taxon>
        <taxon>Bacillati</taxon>
        <taxon>Actinomycetota</taxon>
        <taxon>Actinomycetes</taxon>
        <taxon>Pseudonocardiales</taxon>
        <taxon>Pseudonocardiaceae</taxon>
        <taxon>Prauserella</taxon>
    </lineage>
</organism>
<accession>A0ABN1VZX7</accession>
<sequence>MVEAAPVVGLRGLNPTANDTDPYQPQQQTDGAAEPDGIQTNHLIGDECATGGQVQRNGTGWECTTIDTGATEPGSISRAGDRPYGFNTGTSEAATDGASSVGDILRPGGVTIGKAGTDDTIREITGGLGEAQAMFQQLSHGGAVVAQTSKLTRVELPSGGGFVQLRREMSRSPNTAATIDVNIPGLDIRKLK</sequence>
<evidence type="ECO:0000313" key="2">
    <source>
        <dbReference type="EMBL" id="GAA1225910.1"/>
    </source>
</evidence>
<comment type="caution">
    <text evidence="2">The sequence shown here is derived from an EMBL/GenBank/DDBJ whole genome shotgun (WGS) entry which is preliminary data.</text>
</comment>
<dbReference type="RefSeq" id="WP_253864978.1">
    <property type="nucleotide sequence ID" value="NZ_BAAALN010000002.1"/>
</dbReference>
<gene>
    <name evidence="2" type="ORF">GCM10009676_04710</name>
</gene>
<keyword evidence="3" id="KW-1185">Reference proteome</keyword>
<evidence type="ECO:0000313" key="3">
    <source>
        <dbReference type="Proteomes" id="UP001500653"/>
    </source>
</evidence>
<name>A0ABN1VZX7_9PSEU</name>
<proteinExistence type="predicted"/>
<feature type="region of interest" description="Disordered" evidence="1">
    <location>
        <begin position="1"/>
        <end position="39"/>
    </location>
</feature>
<evidence type="ECO:0000256" key="1">
    <source>
        <dbReference type="SAM" id="MobiDB-lite"/>
    </source>
</evidence>
<dbReference type="EMBL" id="BAAALN010000002">
    <property type="protein sequence ID" value="GAA1225910.1"/>
    <property type="molecule type" value="Genomic_DNA"/>
</dbReference>
<protein>
    <submittedName>
        <fullName evidence="2">Uncharacterized protein</fullName>
    </submittedName>
</protein>
<feature type="compositionally biased region" description="Low complexity" evidence="1">
    <location>
        <begin position="19"/>
        <end position="30"/>
    </location>
</feature>
<reference evidence="2 3" key="1">
    <citation type="journal article" date="2019" name="Int. J. Syst. Evol. Microbiol.">
        <title>The Global Catalogue of Microorganisms (GCM) 10K type strain sequencing project: providing services to taxonomists for standard genome sequencing and annotation.</title>
        <authorList>
            <consortium name="The Broad Institute Genomics Platform"/>
            <consortium name="The Broad Institute Genome Sequencing Center for Infectious Disease"/>
            <person name="Wu L."/>
            <person name="Ma J."/>
        </authorList>
    </citation>
    <scope>NUCLEOTIDE SEQUENCE [LARGE SCALE GENOMIC DNA]</scope>
    <source>
        <strain evidence="2 3">JCM 13023</strain>
    </source>
</reference>
<dbReference type="Proteomes" id="UP001500653">
    <property type="component" value="Unassembled WGS sequence"/>
</dbReference>